<feature type="chain" id="PRO_5021994944" description="ABC-type transport auxiliary lipoprotein component domain-containing protein" evidence="1">
    <location>
        <begin position="18"/>
        <end position="207"/>
    </location>
</feature>
<proteinExistence type="predicted"/>
<dbReference type="EMBL" id="BJZO01000004">
    <property type="protein sequence ID" value="GEO80108.1"/>
    <property type="molecule type" value="Genomic_DNA"/>
</dbReference>
<evidence type="ECO:0000313" key="4">
    <source>
        <dbReference type="Proteomes" id="UP000321567"/>
    </source>
</evidence>
<dbReference type="AlphaFoldDB" id="A0A512H3X9"/>
<keyword evidence="4" id="KW-1185">Reference proteome</keyword>
<dbReference type="SUPFAM" id="SSF159594">
    <property type="entry name" value="XCC0632-like"/>
    <property type="match status" value="1"/>
</dbReference>
<dbReference type="InterPro" id="IPR005586">
    <property type="entry name" value="ABC_trans_aux"/>
</dbReference>
<dbReference type="OrthoDB" id="7064073at2"/>
<evidence type="ECO:0000259" key="2">
    <source>
        <dbReference type="Pfam" id="PF03886"/>
    </source>
</evidence>
<evidence type="ECO:0000313" key="3">
    <source>
        <dbReference type="EMBL" id="GEO80108.1"/>
    </source>
</evidence>
<gene>
    <name evidence="3" type="ORF">ROR02_02390</name>
</gene>
<dbReference type="RefSeq" id="WP_147162179.1">
    <property type="nucleotide sequence ID" value="NZ_BJZO01000004.1"/>
</dbReference>
<feature type="domain" description="ABC-type transport auxiliary lipoprotein component" evidence="2">
    <location>
        <begin position="34"/>
        <end position="192"/>
    </location>
</feature>
<feature type="signal peptide" evidence="1">
    <location>
        <begin position="1"/>
        <end position="17"/>
    </location>
</feature>
<dbReference type="Gene3D" id="3.40.50.10610">
    <property type="entry name" value="ABC-type transport auxiliary lipoprotein component"/>
    <property type="match status" value="1"/>
</dbReference>
<sequence>MPVPGALFVRLAPVALAALMLGACGASPAPRLHTLTLPPADPPAGGAAAVLVEILPVTVPQRLERDDIVLGAGGPLTTVPGERWAGPLPDEIRQAVADALWRQLKAVDVYQAPVSERATDLPLYRLAVRVERFQAIPGEAATIEIGWTVRRLPQGAAVVCRAARVVPLPEASVDGAVRALGQGTTQVAAALAEGVARVHQGKTPPCP</sequence>
<name>A0A512H3X9_9PROT</name>
<accession>A0A512H3X9</accession>
<reference evidence="3 4" key="1">
    <citation type="submission" date="2019-07" db="EMBL/GenBank/DDBJ databases">
        <title>Whole genome shotgun sequence of Rhodospirillum oryzae NBRC 107573.</title>
        <authorList>
            <person name="Hosoyama A."/>
            <person name="Uohara A."/>
            <person name="Ohji S."/>
            <person name="Ichikawa N."/>
        </authorList>
    </citation>
    <scope>NUCLEOTIDE SEQUENCE [LARGE SCALE GENOMIC DNA]</scope>
    <source>
        <strain evidence="3 4">NBRC 107573</strain>
    </source>
</reference>
<organism evidence="3 4">
    <name type="scientific">Pararhodospirillum oryzae</name>
    <dbReference type="NCBI Taxonomy" id="478448"/>
    <lineage>
        <taxon>Bacteria</taxon>
        <taxon>Pseudomonadati</taxon>
        <taxon>Pseudomonadota</taxon>
        <taxon>Alphaproteobacteria</taxon>
        <taxon>Rhodospirillales</taxon>
        <taxon>Rhodospirillaceae</taxon>
        <taxon>Pararhodospirillum</taxon>
    </lineage>
</organism>
<protein>
    <recommendedName>
        <fullName evidence="2">ABC-type transport auxiliary lipoprotein component domain-containing protein</fullName>
    </recommendedName>
</protein>
<dbReference type="Proteomes" id="UP000321567">
    <property type="component" value="Unassembled WGS sequence"/>
</dbReference>
<dbReference type="Pfam" id="PF03886">
    <property type="entry name" value="ABC_trans_aux"/>
    <property type="match status" value="1"/>
</dbReference>
<keyword evidence="1" id="KW-0732">Signal</keyword>
<evidence type="ECO:0000256" key="1">
    <source>
        <dbReference type="SAM" id="SignalP"/>
    </source>
</evidence>
<comment type="caution">
    <text evidence="3">The sequence shown here is derived from an EMBL/GenBank/DDBJ whole genome shotgun (WGS) entry which is preliminary data.</text>
</comment>